<dbReference type="PANTHER" id="PTHR43329">
    <property type="entry name" value="EPOXIDE HYDROLASE"/>
    <property type="match status" value="1"/>
</dbReference>
<evidence type="ECO:0000259" key="1">
    <source>
        <dbReference type="Pfam" id="PF00561"/>
    </source>
</evidence>
<dbReference type="GO" id="GO:0016787">
    <property type="term" value="F:hydrolase activity"/>
    <property type="evidence" value="ECO:0007669"/>
    <property type="project" value="UniProtKB-KW"/>
</dbReference>
<dbReference type="Pfam" id="PF00561">
    <property type="entry name" value="Abhydrolase_1"/>
    <property type="match status" value="1"/>
</dbReference>
<name>A0A1K0J5G0_CUPNE</name>
<dbReference type="SUPFAM" id="SSF53474">
    <property type="entry name" value="alpha/beta-Hydrolases"/>
    <property type="match status" value="1"/>
</dbReference>
<reference evidence="2" key="1">
    <citation type="submission" date="2016-09" db="EMBL/GenBank/DDBJ databases">
        <authorList>
            <person name="Capua I."/>
            <person name="De Benedictis P."/>
            <person name="Joannis T."/>
            <person name="Lombin L.H."/>
            <person name="Cattoli G."/>
        </authorList>
    </citation>
    <scope>NUCLEOTIDE SEQUENCE</scope>
    <source>
        <strain evidence="2">B9</strain>
    </source>
</reference>
<dbReference type="InterPro" id="IPR029058">
    <property type="entry name" value="AB_hydrolase_fold"/>
</dbReference>
<protein>
    <submittedName>
        <fullName evidence="2">Hydrolase or acyltransferase</fullName>
        <ecNumber evidence="2">3.-.-.-</ecNumber>
    </submittedName>
</protein>
<dbReference type="EC" id="3.-.-.-" evidence="2"/>
<dbReference type="EMBL" id="FMSH01000080">
    <property type="protein sequence ID" value="SCU74297.1"/>
    <property type="molecule type" value="Genomic_DNA"/>
</dbReference>
<dbReference type="InterPro" id="IPR000073">
    <property type="entry name" value="AB_hydrolase_1"/>
</dbReference>
<organism evidence="2">
    <name type="scientific">Cupriavidus necator</name>
    <name type="common">Alcaligenes eutrophus</name>
    <name type="synonym">Ralstonia eutropha</name>
    <dbReference type="NCBI Taxonomy" id="106590"/>
    <lineage>
        <taxon>Bacteria</taxon>
        <taxon>Pseudomonadati</taxon>
        <taxon>Pseudomonadota</taxon>
        <taxon>Betaproteobacteria</taxon>
        <taxon>Burkholderiales</taxon>
        <taxon>Burkholderiaceae</taxon>
        <taxon>Cupriavidus</taxon>
    </lineage>
</organism>
<gene>
    <name evidence="2" type="ORF">CNECB9_1700031</name>
</gene>
<sequence length="322" mass="36143">MESTAMNAPQSLQPQVFPRQFFIHAGDVRLSATSWGEPGPGRPTIVLVHGYPDRSEVWHGVAAQLAGRFHVVAYDVRGAGRSTAPRATDAYRLQKLADDFIAVIDAVSPQRPVHLVGHDWGSIQSWEFVTDARLQGRISSFTSCSGPCLDHAAIGLRELRGQRSLAALGKTLRQLAASWYIGAFQLPWLPELTWRLWLGRAWPRYLRLTENLHTAPSPTQTADGCHGVRLYRANFLPVLRAPRQRHAHAPVQVIVPLHDRYVKPALTEDLHRWTTQLWRRTVPAHHWLPLADAQGFAAMVREFVEHMEGEPAPPALRAARLR</sequence>
<keyword evidence="2" id="KW-0012">Acyltransferase</keyword>
<keyword evidence="2" id="KW-0808">Transferase</keyword>
<dbReference type="Gene3D" id="3.40.50.1820">
    <property type="entry name" value="alpha/beta hydrolase"/>
    <property type="match status" value="1"/>
</dbReference>
<keyword evidence="2" id="KW-0378">Hydrolase</keyword>
<dbReference type="AlphaFoldDB" id="A0A1K0J5G0"/>
<evidence type="ECO:0000313" key="2">
    <source>
        <dbReference type="EMBL" id="SCU74297.1"/>
    </source>
</evidence>
<dbReference type="GO" id="GO:0016746">
    <property type="term" value="F:acyltransferase activity"/>
    <property type="evidence" value="ECO:0007669"/>
    <property type="project" value="UniProtKB-KW"/>
</dbReference>
<proteinExistence type="predicted"/>
<accession>A0A1K0J5G0</accession>
<feature type="domain" description="AB hydrolase-1" evidence="1">
    <location>
        <begin position="43"/>
        <end position="289"/>
    </location>
</feature>